<proteinExistence type="predicted"/>
<gene>
    <name evidence="2" type="ORF">POL72_42340</name>
</gene>
<dbReference type="EMBL" id="JAQNDK010000005">
    <property type="protein sequence ID" value="MDC0684435.1"/>
    <property type="molecule type" value="Genomic_DNA"/>
</dbReference>
<dbReference type="Proteomes" id="UP001217485">
    <property type="component" value="Unassembled WGS sequence"/>
</dbReference>
<evidence type="ECO:0000313" key="2">
    <source>
        <dbReference type="EMBL" id="MDC0684435.1"/>
    </source>
</evidence>
<evidence type="ECO:0000313" key="3">
    <source>
        <dbReference type="Proteomes" id="UP001217485"/>
    </source>
</evidence>
<name>A0ABT5CDB7_9BACT</name>
<organism evidence="2 3">
    <name type="scientific">Sorangium atrum</name>
    <dbReference type="NCBI Taxonomy" id="2995308"/>
    <lineage>
        <taxon>Bacteria</taxon>
        <taxon>Pseudomonadati</taxon>
        <taxon>Myxococcota</taxon>
        <taxon>Polyangia</taxon>
        <taxon>Polyangiales</taxon>
        <taxon>Polyangiaceae</taxon>
        <taxon>Sorangium</taxon>
    </lineage>
</organism>
<reference evidence="2 3" key="1">
    <citation type="submission" date="2023-01" db="EMBL/GenBank/DDBJ databases">
        <title>Minimal conservation of predation-associated metabolite biosynthetic gene clusters underscores biosynthetic potential of Myxococcota including descriptions for ten novel species: Archangium lansinium sp. nov., Myxococcus landrumus sp. nov., Nannocystis bai.</title>
        <authorList>
            <person name="Ahearne A."/>
            <person name="Stevens C."/>
            <person name="Dowd S."/>
        </authorList>
    </citation>
    <scope>NUCLEOTIDE SEQUENCE [LARGE SCALE GENOMIC DNA]</scope>
    <source>
        <strain evidence="2 3">WIWO2</strain>
    </source>
</reference>
<evidence type="ECO:0000256" key="1">
    <source>
        <dbReference type="SAM" id="MobiDB-lite"/>
    </source>
</evidence>
<comment type="caution">
    <text evidence="2">The sequence shown here is derived from an EMBL/GenBank/DDBJ whole genome shotgun (WGS) entry which is preliminary data.</text>
</comment>
<dbReference type="RefSeq" id="WP_272102562.1">
    <property type="nucleotide sequence ID" value="NZ_JAQNDK010000005.1"/>
</dbReference>
<feature type="compositionally biased region" description="Low complexity" evidence="1">
    <location>
        <begin position="1"/>
        <end position="11"/>
    </location>
</feature>
<evidence type="ECO:0008006" key="4">
    <source>
        <dbReference type="Google" id="ProtNLM"/>
    </source>
</evidence>
<protein>
    <recommendedName>
        <fullName evidence="4">Sialate O-acetylesterase domain-containing protein</fullName>
    </recommendedName>
</protein>
<feature type="region of interest" description="Disordered" evidence="1">
    <location>
        <begin position="1"/>
        <end position="22"/>
    </location>
</feature>
<sequence length="208" mass="21888">MSSSSASTSASTGGGDDGLPPTGNNSVAYTGCSMANNIGTGYKRVGGKIMWNSDSYQTGAMVVQNWTNPSSSSWQLFDQKMASIGGKDVVKAIMVQICILSQKATDQELRDMVNAARQHVNPGTHIYIVGQPVYNAGHDCFIAGTGGADWTDMKAQELAKDPSINENMSYLGKFMLNNDAGEVSDGCHASSPKGENVLGEQAKAFFGG</sequence>
<accession>A0ABT5CDB7</accession>
<keyword evidence="3" id="KW-1185">Reference proteome</keyword>